<organism evidence="2 3">
    <name type="scientific">Rudanella paleaurantiibacter</name>
    <dbReference type="NCBI Taxonomy" id="2614655"/>
    <lineage>
        <taxon>Bacteria</taxon>
        <taxon>Pseudomonadati</taxon>
        <taxon>Bacteroidota</taxon>
        <taxon>Cytophagia</taxon>
        <taxon>Cytophagales</taxon>
        <taxon>Cytophagaceae</taxon>
        <taxon>Rudanella</taxon>
    </lineage>
</organism>
<sequence>MKTYYRKIPLLFILFTCAHHCFAQKIDTTIVVRDSVIAGDISPAGIALLSKADSVKSTRYFAGAVSVTNNGISFVPSFNLEKPAVMFDLSLGRSKLTFEPQLWFSAEGKPWTFLFWWRYQLVDRQKFRLRVGAHAAFSFRTLPIVINGGKNEVIEARRYLVGEIAPNYFLTKNISVGMYYLYSRGFDFDAATNGHFLTVNSNFANIKLTNQLFMQIVPQIYYLKLEAQDGFYASSTVILAKRNFPLSLSTIVNKIIQTNIAGSKDFIWNVTLIYSFSKKYLKA</sequence>
<dbReference type="EMBL" id="WELI01000006">
    <property type="protein sequence ID" value="KAB7729387.1"/>
    <property type="molecule type" value="Genomic_DNA"/>
</dbReference>
<reference evidence="2 3" key="1">
    <citation type="submission" date="2019-10" db="EMBL/GenBank/DDBJ databases">
        <title>Rudanella paleaurantiibacter sp. nov., isolated from sludge.</title>
        <authorList>
            <person name="Xu S.Q."/>
        </authorList>
    </citation>
    <scope>NUCLEOTIDE SEQUENCE [LARGE SCALE GENOMIC DNA]</scope>
    <source>
        <strain evidence="2 3">HX-22-17</strain>
    </source>
</reference>
<keyword evidence="3" id="KW-1185">Reference proteome</keyword>
<proteinExistence type="predicted"/>
<evidence type="ECO:0000313" key="2">
    <source>
        <dbReference type="EMBL" id="KAB7729387.1"/>
    </source>
</evidence>
<evidence type="ECO:0008006" key="4">
    <source>
        <dbReference type="Google" id="ProtNLM"/>
    </source>
</evidence>
<feature type="chain" id="PRO_5029491821" description="DUF481 domain-containing protein" evidence="1">
    <location>
        <begin position="24"/>
        <end position="283"/>
    </location>
</feature>
<evidence type="ECO:0000313" key="3">
    <source>
        <dbReference type="Proteomes" id="UP000488299"/>
    </source>
</evidence>
<comment type="caution">
    <text evidence="2">The sequence shown here is derived from an EMBL/GenBank/DDBJ whole genome shotgun (WGS) entry which is preliminary data.</text>
</comment>
<protein>
    <recommendedName>
        <fullName evidence="4">DUF481 domain-containing protein</fullName>
    </recommendedName>
</protein>
<keyword evidence="1" id="KW-0732">Signal</keyword>
<evidence type="ECO:0000256" key="1">
    <source>
        <dbReference type="SAM" id="SignalP"/>
    </source>
</evidence>
<dbReference type="Proteomes" id="UP000488299">
    <property type="component" value="Unassembled WGS sequence"/>
</dbReference>
<name>A0A7J5TXT1_9BACT</name>
<dbReference type="RefSeq" id="WP_152125467.1">
    <property type="nucleotide sequence ID" value="NZ_WELI01000006.1"/>
</dbReference>
<gene>
    <name evidence="2" type="ORF">F5984_17380</name>
</gene>
<feature type="signal peptide" evidence="1">
    <location>
        <begin position="1"/>
        <end position="23"/>
    </location>
</feature>
<dbReference type="AlphaFoldDB" id="A0A7J5TXT1"/>
<accession>A0A7J5TXT1</accession>